<dbReference type="PROSITE" id="PS50240">
    <property type="entry name" value="TRYPSIN_DOM"/>
    <property type="match status" value="1"/>
</dbReference>
<dbReference type="PANTHER" id="PTHR24260:SF132">
    <property type="entry name" value="PEPTIDASE S1 DOMAIN-CONTAINING PROTEIN"/>
    <property type="match status" value="1"/>
</dbReference>
<keyword evidence="3" id="KW-1185">Reference proteome</keyword>
<dbReference type="Proteomes" id="UP000410492">
    <property type="component" value="Unassembled WGS sequence"/>
</dbReference>
<dbReference type="SMART" id="SM00020">
    <property type="entry name" value="Tryp_SPc"/>
    <property type="match status" value="1"/>
</dbReference>
<dbReference type="EMBL" id="CAACVG010009253">
    <property type="protein sequence ID" value="VEN52693.1"/>
    <property type="molecule type" value="Genomic_DNA"/>
</dbReference>
<dbReference type="InterPro" id="IPR051333">
    <property type="entry name" value="CLIP_Serine_Protease"/>
</dbReference>
<dbReference type="GO" id="GO:0004252">
    <property type="term" value="F:serine-type endopeptidase activity"/>
    <property type="evidence" value="ECO:0007669"/>
    <property type="project" value="InterPro"/>
</dbReference>
<accession>A0A653CY92</accession>
<dbReference type="GO" id="GO:0006508">
    <property type="term" value="P:proteolysis"/>
    <property type="evidence" value="ECO:0007669"/>
    <property type="project" value="InterPro"/>
</dbReference>
<dbReference type="InterPro" id="IPR009003">
    <property type="entry name" value="Peptidase_S1_PA"/>
</dbReference>
<proteinExistence type="predicted"/>
<dbReference type="AlphaFoldDB" id="A0A653CY92"/>
<feature type="domain" description="Peptidase S1" evidence="1">
    <location>
        <begin position="1"/>
        <end position="148"/>
    </location>
</feature>
<evidence type="ECO:0000259" key="1">
    <source>
        <dbReference type="PROSITE" id="PS50240"/>
    </source>
</evidence>
<dbReference type="SUPFAM" id="SSF50494">
    <property type="entry name" value="Trypsin-like serine proteases"/>
    <property type="match status" value="1"/>
</dbReference>
<reference evidence="2 3" key="1">
    <citation type="submission" date="2019-01" db="EMBL/GenBank/DDBJ databases">
        <authorList>
            <person name="Sayadi A."/>
        </authorList>
    </citation>
    <scope>NUCLEOTIDE SEQUENCE [LARGE SCALE GENOMIC DNA]</scope>
</reference>
<gene>
    <name evidence="2" type="ORF">CALMAC_LOCUS12724</name>
</gene>
<dbReference type="InterPro" id="IPR001254">
    <property type="entry name" value="Trypsin_dom"/>
</dbReference>
<sequence>TGVKAHDIGLIKLPLAAPTNEAINVVQLPPKNFSIAEANGKDLVIIGWGVVTGHREEVMSSPKLMEGKTHIIENSQCIESFPYIGRTNFCISGKRRDKTCMGDSGGPVLLDGYQIGIISYGHTYCDIGMPAVCVNIGGYLEWITSVTGVRFDSS</sequence>
<dbReference type="PANTHER" id="PTHR24260">
    <property type="match status" value="1"/>
</dbReference>
<dbReference type="Gene3D" id="2.40.10.10">
    <property type="entry name" value="Trypsin-like serine proteases"/>
    <property type="match status" value="1"/>
</dbReference>
<dbReference type="OrthoDB" id="5565075at2759"/>
<organism evidence="2 3">
    <name type="scientific">Callosobruchus maculatus</name>
    <name type="common">Southern cowpea weevil</name>
    <name type="synonym">Pulse bruchid</name>
    <dbReference type="NCBI Taxonomy" id="64391"/>
    <lineage>
        <taxon>Eukaryota</taxon>
        <taxon>Metazoa</taxon>
        <taxon>Ecdysozoa</taxon>
        <taxon>Arthropoda</taxon>
        <taxon>Hexapoda</taxon>
        <taxon>Insecta</taxon>
        <taxon>Pterygota</taxon>
        <taxon>Neoptera</taxon>
        <taxon>Endopterygota</taxon>
        <taxon>Coleoptera</taxon>
        <taxon>Polyphaga</taxon>
        <taxon>Cucujiformia</taxon>
        <taxon>Chrysomeloidea</taxon>
        <taxon>Chrysomelidae</taxon>
        <taxon>Bruchinae</taxon>
        <taxon>Bruchini</taxon>
        <taxon>Callosobruchus</taxon>
    </lineage>
</organism>
<name>A0A653CY92_CALMS</name>
<evidence type="ECO:0000313" key="2">
    <source>
        <dbReference type="EMBL" id="VEN52693.1"/>
    </source>
</evidence>
<evidence type="ECO:0000313" key="3">
    <source>
        <dbReference type="Proteomes" id="UP000410492"/>
    </source>
</evidence>
<feature type="non-terminal residue" evidence="2">
    <location>
        <position position="1"/>
    </location>
</feature>
<dbReference type="Pfam" id="PF00089">
    <property type="entry name" value="Trypsin"/>
    <property type="match status" value="1"/>
</dbReference>
<dbReference type="InterPro" id="IPR043504">
    <property type="entry name" value="Peptidase_S1_PA_chymotrypsin"/>
</dbReference>
<protein>
    <recommendedName>
        <fullName evidence="1">Peptidase S1 domain-containing protein</fullName>
    </recommendedName>
</protein>